<keyword evidence="5" id="KW-1185">Reference proteome</keyword>
<dbReference type="PANTHER" id="PTHR22847">
    <property type="entry name" value="WD40 REPEAT PROTEIN"/>
    <property type="match status" value="1"/>
</dbReference>
<reference evidence="4 5" key="1">
    <citation type="submission" date="2024-10" db="EMBL/GenBank/DDBJ databases">
        <title>The Natural Products Discovery Center: Release of the First 8490 Sequenced Strains for Exploring Actinobacteria Biosynthetic Diversity.</title>
        <authorList>
            <person name="Kalkreuter E."/>
            <person name="Kautsar S.A."/>
            <person name="Yang D."/>
            <person name="Bader C.D."/>
            <person name="Teijaro C.N."/>
            <person name="Fluegel L."/>
            <person name="Davis C.M."/>
            <person name="Simpson J.R."/>
            <person name="Lauterbach L."/>
            <person name="Steele A.D."/>
            <person name="Gui C."/>
            <person name="Meng S."/>
            <person name="Li G."/>
            <person name="Viehrig K."/>
            <person name="Ye F."/>
            <person name="Su P."/>
            <person name="Kiefer A.F."/>
            <person name="Nichols A."/>
            <person name="Cepeda A.J."/>
            <person name="Yan W."/>
            <person name="Fan B."/>
            <person name="Jiang Y."/>
            <person name="Adhikari A."/>
            <person name="Zheng C.-J."/>
            <person name="Schuster L."/>
            <person name="Cowan T.M."/>
            <person name="Smanski M.J."/>
            <person name="Chevrette M.G."/>
            <person name="De Carvalho L.P.S."/>
            <person name="Shen B."/>
        </authorList>
    </citation>
    <scope>NUCLEOTIDE SEQUENCE [LARGE SCALE GENOMIC DNA]</scope>
    <source>
        <strain evidence="4 5">NPDC049503</strain>
    </source>
</reference>
<dbReference type="PANTHER" id="PTHR22847:SF637">
    <property type="entry name" value="WD REPEAT DOMAIN 5B"/>
    <property type="match status" value="1"/>
</dbReference>
<dbReference type="Pfam" id="PF00400">
    <property type="entry name" value="WD40"/>
    <property type="match status" value="1"/>
</dbReference>
<dbReference type="Gene3D" id="2.130.10.10">
    <property type="entry name" value="YVTN repeat-like/Quinoprotein amine dehydrogenase"/>
    <property type="match status" value="1"/>
</dbReference>
<dbReference type="InterPro" id="IPR001680">
    <property type="entry name" value="WD40_rpt"/>
</dbReference>
<evidence type="ECO:0000256" key="1">
    <source>
        <dbReference type="ARBA" id="ARBA00022574"/>
    </source>
</evidence>
<accession>A0ABW8A4B6</accession>
<keyword evidence="2" id="KW-0677">Repeat</keyword>
<comment type="caution">
    <text evidence="4">The sequence shown here is derived from an EMBL/GenBank/DDBJ whole genome shotgun (WGS) entry which is preliminary data.</text>
</comment>
<protein>
    <recommendedName>
        <fullName evidence="6">WD40 repeat domain-containing protein</fullName>
    </recommendedName>
</protein>
<dbReference type="EMBL" id="JBITMB010000004">
    <property type="protein sequence ID" value="MFI7441616.1"/>
    <property type="molecule type" value="Genomic_DNA"/>
</dbReference>
<organism evidence="4 5">
    <name type="scientific">Nonomuraea indica</name>
    <dbReference type="NCBI Taxonomy" id="1581193"/>
    <lineage>
        <taxon>Bacteria</taxon>
        <taxon>Bacillati</taxon>
        <taxon>Actinomycetota</taxon>
        <taxon>Actinomycetes</taxon>
        <taxon>Streptosporangiales</taxon>
        <taxon>Streptosporangiaceae</taxon>
        <taxon>Nonomuraea</taxon>
    </lineage>
</organism>
<feature type="repeat" description="WD" evidence="3">
    <location>
        <begin position="176"/>
        <end position="198"/>
    </location>
</feature>
<feature type="repeat" description="WD" evidence="3">
    <location>
        <begin position="299"/>
        <end position="337"/>
    </location>
</feature>
<dbReference type="SUPFAM" id="SSF69322">
    <property type="entry name" value="Tricorn protease domain 2"/>
    <property type="match status" value="1"/>
</dbReference>
<proteinExistence type="predicted"/>
<evidence type="ECO:0000313" key="5">
    <source>
        <dbReference type="Proteomes" id="UP001612928"/>
    </source>
</evidence>
<dbReference type="Proteomes" id="UP001612928">
    <property type="component" value="Unassembled WGS sequence"/>
</dbReference>
<evidence type="ECO:0000313" key="4">
    <source>
        <dbReference type="EMBL" id="MFI7441616.1"/>
    </source>
</evidence>
<name>A0ABW8A4B6_9ACTN</name>
<dbReference type="InterPro" id="IPR015943">
    <property type="entry name" value="WD40/YVTN_repeat-like_dom_sf"/>
</dbReference>
<evidence type="ECO:0008006" key="6">
    <source>
        <dbReference type="Google" id="ProtNLM"/>
    </source>
</evidence>
<dbReference type="PROSITE" id="PS50082">
    <property type="entry name" value="WD_REPEATS_2"/>
    <property type="match status" value="2"/>
</dbReference>
<gene>
    <name evidence="4" type="ORF">ACIBP5_16795</name>
</gene>
<keyword evidence="1 3" id="KW-0853">WD repeat</keyword>
<dbReference type="PROSITE" id="PS50294">
    <property type="entry name" value="WD_REPEATS_REGION"/>
    <property type="match status" value="1"/>
</dbReference>
<sequence>MTALSVIRSAMIPSTGPIEDFDLVRLDGRPLLVCVNPVNDVFLWDPSEDRWSRHRLDMPFPKDSGIDAIEVLAIGAVVHNGRIVVGGGADHQPFAQWDLESGAVRAFVDESHAGLGKSLGMELDGRPMLVGGDSSTSPRVRVYDVERRELYAELCDHHFDGLGGLTSGMLKDRPVLVSGSWDGSAAIWDLREKRSLVGFSRYAGGLQGVGLVSVGGRSHVVAAGRDEVVLGDPETGEWGEPLTWPDDIAELIAKDEFDDFITCMDAGLVHGRPLAVTGTGEGRLYVWDLEDGVVLGEPLAEHDGEVSAVRLTELGDRPAVITAGRDGRLLMWSLDSV</sequence>
<dbReference type="RefSeq" id="WP_397021546.1">
    <property type="nucleotide sequence ID" value="NZ_JBITMB010000004.1"/>
</dbReference>
<evidence type="ECO:0000256" key="3">
    <source>
        <dbReference type="PROSITE-ProRule" id="PRU00221"/>
    </source>
</evidence>
<evidence type="ECO:0000256" key="2">
    <source>
        <dbReference type="ARBA" id="ARBA00022737"/>
    </source>
</evidence>